<dbReference type="RefSeq" id="WP_153724955.1">
    <property type="nucleotide sequence ID" value="NZ_CP045875.1"/>
</dbReference>
<dbReference type="OrthoDB" id="9780425at2"/>
<dbReference type="InterPro" id="IPR038071">
    <property type="entry name" value="UROD/MetE-like_sf"/>
</dbReference>
<dbReference type="GO" id="GO:0006779">
    <property type="term" value="P:porphyrin-containing compound biosynthetic process"/>
    <property type="evidence" value="ECO:0007669"/>
    <property type="project" value="InterPro"/>
</dbReference>
<proteinExistence type="predicted"/>
<gene>
    <name evidence="2" type="primary">hemE</name>
    <name evidence="2" type="ORF">FTV88_1468</name>
</gene>
<sequence length="352" mass="39375">MDKMTSLERVLCALGHREADRVPVFLLLTMHGAKELGLTIEEYFSRPDYVAEGQLRMQARYGHDCFYAFYYAALECEAFGSATFFVEDGPPNVKEPFLTREKIDTLSVPSVVESKPLTRVLETIALLKEKSDGTIPIIGVVISPFSLPIMQMGFEAYLNLLWEDQERFHRLMAINEAFAFSWGQAQLDAGATALCYFDPFSSSSMIPRETFLQTGYPIACRMLKQWQAPVAIHMASGRCMPIVDKLLETGTGAIGVSVLEDLGQLKEACRHQATVFGNLNGLAMCNWTLQETEEAVRRALAQAAPGGGFILSDNHGEIPWYVSDDTLMTIMETVRKWGRYPINWIGTDEDGR</sequence>
<accession>A0A5Q2N4V8</accession>
<dbReference type="EMBL" id="CP045875">
    <property type="protein sequence ID" value="QGG47615.1"/>
    <property type="molecule type" value="Genomic_DNA"/>
</dbReference>
<feature type="domain" description="Uroporphyrinogen decarboxylase (URO-D)" evidence="1">
    <location>
        <begin position="6"/>
        <end position="337"/>
    </location>
</feature>
<dbReference type="GO" id="GO:0004853">
    <property type="term" value="F:uroporphyrinogen decarboxylase activity"/>
    <property type="evidence" value="ECO:0007669"/>
    <property type="project" value="InterPro"/>
</dbReference>
<dbReference type="Proteomes" id="UP000366051">
    <property type="component" value="Chromosome"/>
</dbReference>
<protein>
    <submittedName>
        <fullName evidence="2">Uroporphyrinogen decarboxylase family protein</fullName>
    </submittedName>
</protein>
<dbReference type="SUPFAM" id="SSF51726">
    <property type="entry name" value="UROD/MetE-like"/>
    <property type="match status" value="1"/>
</dbReference>
<reference evidence="3" key="1">
    <citation type="submission" date="2019-11" db="EMBL/GenBank/DDBJ databases">
        <title>Genome sequence of Heliorestis convoluta strain HH, an alkaliphilic and minimalistic phototrophic bacterium from a soda lake in Egypt.</title>
        <authorList>
            <person name="Dewey E.D."/>
            <person name="Stokes L.M."/>
            <person name="Burchell B.M."/>
            <person name="Shaffer K.N."/>
            <person name="Huntington A.M."/>
            <person name="Baker J.M."/>
            <person name="Nadendla S."/>
            <person name="Giglio M.G."/>
            <person name="Touchman J.W."/>
            <person name="Blankenship R.E."/>
            <person name="Madigan M.T."/>
            <person name="Sattley W.M."/>
        </authorList>
    </citation>
    <scope>NUCLEOTIDE SEQUENCE [LARGE SCALE GENOMIC DNA]</scope>
    <source>
        <strain evidence="3">HH</strain>
    </source>
</reference>
<dbReference type="PANTHER" id="PTHR47099:SF1">
    <property type="entry name" value="METHYLCOBAMIDE:COM METHYLTRANSFERASE MTBA"/>
    <property type="match status" value="1"/>
</dbReference>
<name>A0A5Q2N4V8_9FIRM</name>
<dbReference type="PANTHER" id="PTHR47099">
    <property type="entry name" value="METHYLCOBAMIDE:COM METHYLTRANSFERASE MTBA"/>
    <property type="match status" value="1"/>
</dbReference>
<evidence type="ECO:0000259" key="1">
    <source>
        <dbReference type="Pfam" id="PF01208"/>
    </source>
</evidence>
<dbReference type="InterPro" id="IPR000257">
    <property type="entry name" value="Uroporphyrinogen_deCOase"/>
</dbReference>
<dbReference type="CDD" id="cd03465">
    <property type="entry name" value="URO-D_like"/>
    <property type="match status" value="1"/>
</dbReference>
<dbReference type="InterPro" id="IPR052024">
    <property type="entry name" value="Methanogen_methyltrans"/>
</dbReference>
<organism evidence="2 3">
    <name type="scientific">Heliorestis convoluta</name>
    <dbReference type="NCBI Taxonomy" id="356322"/>
    <lineage>
        <taxon>Bacteria</taxon>
        <taxon>Bacillati</taxon>
        <taxon>Bacillota</taxon>
        <taxon>Clostridia</taxon>
        <taxon>Eubacteriales</taxon>
        <taxon>Heliobacteriaceae</taxon>
        <taxon>Heliorestis</taxon>
    </lineage>
</organism>
<dbReference type="Gene3D" id="3.20.20.210">
    <property type="match status" value="1"/>
</dbReference>
<evidence type="ECO:0000313" key="3">
    <source>
        <dbReference type="Proteomes" id="UP000366051"/>
    </source>
</evidence>
<dbReference type="KEGG" id="hcv:FTV88_1468"/>
<dbReference type="Pfam" id="PF01208">
    <property type="entry name" value="URO-D"/>
    <property type="match status" value="1"/>
</dbReference>
<dbReference type="AlphaFoldDB" id="A0A5Q2N4V8"/>
<keyword evidence="3" id="KW-1185">Reference proteome</keyword>
<evidence type="ECO:0000313" key="2">
    <source>
        <dbReference type="EMBL" id="QGG47615.1"/>
    </source>
</evidence>